<keyword evidence="3" id="KW-1185">Reference proteome</keyword>
<dbReference type="EMBL" id="BAAARJ010000002">
    <property type="protein sequence ID" value="GAA2595446.1"/>
    <property type="molecule type" value="Genomic_DNA"/>
</dbReference>
<feature type="compositionally biased region" description="Low complexity" evidence="1">
    <location>
        <begin position="69"/>
        <end position="90"/>
    </location>
</feature>
<feature type="compositionally biased region" description="Basic and acidic residues" evidence="1">
    <location>
        <begin position="20"/>
        <end position="32"/>
    </location>
</feature>
<dbReference type="Proteomes" id="UP001501447">
    <property type="component" value="Unassembled WGS sequence"/>
</dbReference>
<feature type="region of interest" description="Disordered" evidence="1">
    <location>
        <begin position="1"/>
        <end position="317"/>
    </location>
</feature>
<feature type="compositionally biased region" description="Low complexity" evidence="1">
    <location>
        <begin position="179"/>
        <end position="202"/>
    </location>
</feature>
<evidence type="ECO:0000256" key="1">
    <source>
        <dbReference type="SAM" id="MobiDB-lite"/>
    </source>
</evidence>
<organism evidence="2 3">
    <name type="scientific">Streptomyces axinellae</name>
    <dbReference type="NCBI Taxonomy" id="552788"/>
    <lineage>
        <taxon>Bacteria</taxon>
        <taxon>Bacillati</taxon>
        <taxon>Actinomycetota</taxon>
        <taxon>Actinomycetes</taxon>
        <taxon>Kitasatosporales</taxon>
        <taxon>Streptomycetaceae</taxon>
        <taxon>Streptomyces</taxon>
    </lineage>
</organism>
<feature type="compositionally biased region" description="Low complexity" evidence="1">
    <location>
        <begin position="154"/>
        <end position="171"/>
    </location>
</feature>
<comment type="caution">
    <text evidence="2">The sequence shown here is derived from an EMBL/GenBank/DDBJ whole genome shotgun (WGS) entry which is preliminary data.</text>
</comment>
<reference evidence="2 3" key="1">
    <citation type="journal article" date="2019" name="Int. J. Syst. Evol. Microbiol.">
        <title>The Global Catalogue of Microorganisms (GCM) 10K type strain sequencing project: providing services to taxonomists for standard genome sequencing and annotation.</title>
        <authorList>
            <consortium name="The Broad Institute Genomics Platform"/>
            <consortium name="The Broad Institute Genome Sequencing Center for Infectious Disease"/>
            <person name="Wu L."/>
            <person name="Ma J."/>
        </authorList>
    </citation>
    <scope>NUCLEOTIDE SEQUENCE [LARGE SCALE GENOMIC DNA]</scope>
    <source>
        <strain evidence="2 3">JCM 16373</strain>
    </source>
</reference>
<evidence type="ECO:0000313" key="2">
    <source>
        <dbReference type="EMBL" id="GAA2595446.1"/>
    </source>
</evidence>
<sequence>MTADERCPECGESAHTCAHGAEHGHEPEDPLHIRPYVRLAEAARGDRGEPEPEGAVSSRDGASGGAHFPGASGAPVSVAAGPAGASSEGAHVPLPDLSPFARHGTDETAELPTVSRVSGPKRRIFFARPRRSGQAGDAVEAGETGRSRDTGRTANAAGPFGEAGPFADAGPSAGPLGEAGPAGKTGASSAAGPSAGTTASESPDSVSGPGPLLPQAVVSHRRERERRRPSTGVLAATGVAAVLGAGADHAGHHGRQGQRRGQRRTRFAEHADQRPHRRCAAPLTRPVPRQERGADRTALRRALPSERLGHTARRPGR</sequence>
<feature type="compositionally biased region" description="Basic and acidic residues" evidence="1">
    <location>
        <begin position="41"/>
        <end position="50"/>
    </location>
</feature>
<proteinExistence type="predicted"/>
<feature type="compositionally biased region" description="Basic and acidic residues" evidence="1">
    <location>
        <begin position="288"/>
        <end position="309"/>
    </location>
</feature>
<accession>A0ABN3PNX4</accession>
<feature type="compositionally biased region" description="Basic residues" evidence="1">
    <location>
        <begin position="252"/>
        <end position="265"/>
    </location>
</feature>
<gene>
    <name evidence="2" type="ORF">GCM10009863_05790</name>
</gene>
<evidence type="ECO:0000313" key="3">
    <source>
        <dbReference type="Proteomes" id="UP001501447"/>
    </source>
</evidence>
<name>A0ABN3PNX4_9ACTN</name>
<protein>
    <submittedName>
        <fullName evidence="2">Uncharacterized protein</fullName>
    </submittedName>
</protein>
<feature type="compositionally biased region" description="Basic residues" evidence="1">
    <location>
        <begin position="119"/>
        <end position="131"/>
    </location>
</feature>
<feature type="compositionally biased region" description="Low complexity" evidence="1">
    <location>
        <begin position="231"/>
        <end position="248"/>
    </location>
</feature>